<evidence type="ECO:0000313" key="3">
    <source>
        <dbReference type="Proteomes" id="UP000325440"/>
    </source>
</evidence>
<proteinExistence type="predicted"/>
<reference evidence="2 3" key="1">
    <citation type="submission" date="2019-08" db="EMBL/GenBank/DDBJ databases">
        <authorList>
            <person name="Alioto T."/>
            <person name="Alioto T."/>
            <person name="Gomez Garrido J."/>
        </authorList>
    </citation>
    <scope>NUCLEOTIDE SEQUENCE [LARGE SCALE GENOMIC DNA]</scope>
</reference>
<evidence type="ECO:0000313" key="2">
    <source>
        <dbReference type="EMBL" id="VVC42771.1"/>
    </source>
</evidence>
<keyword evidence="3" id="KW-1185">Reference proteome</keyword>
<dbReference type="Proteomes" id="UP000325440">
    <property type="component" value="Unassembled WGS sequence"/>
</dbReference>
<keyword evidence="2" id="KW-0547">Nucleotide-binding</keyword>
<dbReference type="Gene3D" id="3.30.470.20">
    <property type="entry name" value="ATP-grasp fold, B domain"/>
    <property type="match status" value="1"/>
</dbReference>
<organism evidence="2 3">
    <name type="scientific">Cinara cedri</name>
    <dbReference type="NCBI Taxonomy" id="506608"/>
    <lineage>
        <taxon>Eukaryota</taxon>
        <taxon>Metazoa</taxon>
        <taxon>Ecdysozoa</taxon>
        <taxon>Arthropoda</taxon>
        <taxon>Hexapoda</taxon>
        <taxon>Insecta</taxon>
        <taxon>Pterygota</taxon>
        <taxon>Neoptera</taxon>
        <taxon>Paraneoptera</taxon>
        <taxon>Hemiptera</taxon>
        <taxon>Sternorrhyncha</taxon>
        <taxon>Aphidomorpha</taxon>
        <taxon>Aphidoidea</taxon>
        <taxon>Aphididae</taxon>
        <taxon>Lachninae</taxon>
        <taxon>Cinara</taxon>
    </lineage>
</organism>
<feature type="domain" description="Prokaryotic glutathione synthetase ATP-binding" evidence="1">
    <location>
        <begin position="3"/>
        <end position="63"/>
    </location>
</feature>
<dbReference type="OrthoDB" id="5593413at2759"/>
<sequence>MNNRALLLDGKSTGIIKRVPKISGEIRTNMRLAEIYEPAEINDRGHEICNKIGPELEKRGLTF</sequence>
<name>A0A5E4ND52_9HEMI</name>
<accession>A0A5E4ND52</accession>
<dbReference type="AlphaFoldDB" id="A0A5E4ND52"/>
<evidence type="ECO:0000259" key="1">
    <source>
        <dbReference type="Pfam" id="PF02955"/>
    </source>
</evidence>
<keyword evidence="2" id="KW-0067">ATP-binding</keyword>
<dbReference type="SUPFAM" id="SSF56059">
    <property type="entry name" value="Glutathione synthetase ATP-binding domain-like"/>
    <property type="match status" value="1"/>
</dbReference>
<dbReference type="GO" id="GO:0004363">
    <property type="term" value="F:glutathione synthase activity"/>
    <property type="evidence" value="ECO:0007669"/>
    <property type="project" value="InterPro"/>
</dbReference>
<gene>
    <name evidence="2" type="ORF">CINCED_3A024600</name>
</gene>
<protein>
    <submittedName>
        <fullName evidence="2">Prokaryotic glutathione synthetase, ATP-binding</fullName>
    </submittedName>
</protein>
<dbReference type="EMBL" id="CABPRJ010001993">
    <property type="protein sequence ID" value="VVC42771.1"/>
    <property type="molecule type" value="Genomic_DNA"/>
</dbReference>
<dbReference type="InterPro" id="IPR004218">
    <property type="entry name" value="GSHS_ATP-bd"/>
</dbReference>
<dbReference type="GO" id="GO:0005524">
    <property type="term" value="F:ATP binding"/>
    <property type="evidence" value="ECO:0007669"/>
    <property type="project" value="UniProtKB-KW"/>
</dbReference>
<dbReference type="Pfam" id="PF02955">
    <property type="entry name" value="GSH-S_ATP"/>
    <property type="match status" value="1"/>
</dbReference>